<protein>
    <submittedName>
        <fullName evidence="2">Uncharacterized protein LOC103507169</fullName>
    </submittedName>
</protein>
<sequence>MAPSVAAATVYSKLFANRTETDPFKRPKTKIRKGKHFKKELKKQRKIKKQANILKSRVRNENVLLKHLKESYPGMTNIAKSSRKSEVVFDPTGRTINRAKIDKVINKLMSKKDVLMEKLTPTMKIETNENVYVKPPQVNDAKKRKGNTVVVEDTSNSKKIASKVSKYICMSLLNTL</sequence>
<dbReference type="GeneID" id="103507169"/>
<gene>
    <name evidence="2" type="primary">LOC103507169</name>
</gene>
<proteinExistence type="predicted"/>
<evidence type="ECO:0000313" key="2">
    <source>
        <dbReference type="RefSeq" id="XP_008469842.1"/>
    </source>
</evidence>
<dbReference type="KEGG" id="dci:103507169"/>
<reference evidence="2" key="1">
    <citation type="submission" date="2025-08" db="UniProtKB">
        <authorList>
            <consortium name="RefSeq"/>
        </authorList>
    </citation>
    <scope>IDENTIFICATION</scope>
</reference>
<dbReference type="PaxDb" id="121845-A0A1S3CXL2"/>
<accession>A0A1S3CXL2</accession>
<keyword evidence="1" id="KW-1185">Reference proteome</keyword>
<name>A0A1S3CXL2_DIACI</name>
<organism evidence="1 2">
    <name type="scientific">Diaphorina citri</name>
    <name type="common">Asian citrus psyllid</name>
    <dbReference type="NCBI Taxonomy" id="121845"/>
    <lineage>
        <taxon>Eukaryota</taxon>
        <taxon>Metazoa</taxon>
        <taxon>Ecdysozoa</taxon>
        <taxon>Arthropoda</taxon>
        <taxon>Hexapoda</taxon>
        <taxon>Insecta</taxon>
        <taxon>Pterygota</taxon>
        <taxon>Neoptera</taxon>
        <taxon>Paraneoptera</taxon>
        <taxon>Hemiptera</taxon>
        <taxon>Sternorrhyncha</taxon>
        <taxon>Psylloidea</taxon>
        <taxon>Psyllidae</taxon>
        <taxon>Diaphorininae</taxon>
        <taxon>Diaphorina</taxon>
    </lineage>
</organism>
<dbReference type="AlphaFoldDB" id="A0A1S3CXL2"/>
<dbReference type="Proteomes" id="UP000079169">
    <property type="component" value="Unplaced"/>
</dbReference>
<evidence type="ECO:0000313" key="1">
    <source>
        <dbReference type="Proteomes" id="UP000079169"/>
    </source>
</evidence>
<dbReference type="RefSeq" id="XP_008469842.1">
    <property type="nucleotide sequence ID" value="XM_008471620.3"/>
</dbReference>